<dbReference type="Proteomes" id="UP000606786">
    <property type="component" value="Unassembled WGS sequence"/>
</dbReference>
<dbReference type="AlphaFoldDB" id="A0A811URX3"/>
<accession>A0A811URX3</accession>
<organism evidence="1 2">
    <name type="scientific">Ceratitis capitata</name>
    <name type="common">Mediterranean fruit fly</name>
    <name type="synonym">Tephritis capitata</name>
    <dbReference type="NCBI Taxonomy" id="7213"/>
    <lineage>
        <taxon>Eukaryota</taxon>
        <taxon>Metazoa</taxon>
        <taxon>Ecdysozoa</taxon>
        <taxon>Arthropoda</taxon>
        <taxon>Hexapoda</taxon>
        <taxon>Insecta</taxon>
        <taxon>Pterygota</taxon>
        <taxon>Neoptera</taxon>
        <taxon>Endopterygota</taxon>
        <taxon>Diptera</taxon>
        <taxon>Brachycera</taxon>
        <taxon>Muscomorpha</taxon>
        <taxon>Tephritoidea</taxon>
        <taxon>Tephritidae</taxon>
        <taxon>Ceratitis</taxon>
        <taxon>Ceratitis</taxon>
    </lineage>
</organism>
<evidence type="ECO:0000313" key="1">
    <source>
        <dbReference type="EMBL" id="CAD7001690.1"/>
    </source>
</evidence>
<dbReference type="EMBL" id="CAJHJT010000023">
    <property type="protein sequence ID" value="CAD7001690.1"/>
    <property type="molecule type" value="Genomic_DNA"/>
</dbReference>
<name>A0A811URX3_CERCA</name>
<evidence type="ECO:0000313" key="2">
    <source>
        <dbReference type="Proteomes" id="UP000606786"/>
    </source>
</evidence>
<sequence length="75" mass="8767">MYATNDTELLAIEWALQNCVKKTTERACHIYFRGKVLQHYKAGYRRFQLGRPKEKFSKSGIIVYIDPAAKRNSRS</sequence>
<protein>
    <submittedName>
        <fullName evidence="1">(Mediterranean fruit fly) hypothetical protein</fullName>
    </submittedName>
</protein>
<gene>
    <name evidence="1" type="ORF">CCAP1982_LOCUS10180</name>
</gene>
<proteinExistence type="predicted"/>
<keyword evidence="2" id="KW-1185">Reference proteome</keyword>
<reference evidence="1" key="1">
    <citation type="submission" date="2020-11" db="EMBL/GenBank/DDBJ databases">
        <authorList>
            <person name="Whitehead M."/>
        </authorList>
    </citation>
    <scope>NUCLEOTIDE SEQUENCE</scope>
    <source>
        <strain evidence="1">EGII</strain>
    </source>
</reference>
<comment type="caution">
    <text evidence="1">The sequence shown here is derived from an EMBL/GenBank/DDBJ whole genome shotgun (WGS) entry which is preliminary data.</text>
</comment>